<feature type="chain" id="PRO_5039399149" description="Lipoprotein" evidence="1">
    <location>
        <begin position="20"/>
        <end position="123"/>
    </location>
</feature>
<keyword evidence="3" id="KW-1185">Reference proteome</keyword>
<reference evidence="2 3" key="1">
    <citation type="journal article" date="2014" name="Genome Announc.">
        <title>Draft Genome Sequences of Three Alkaliphilic Bacillus Strains, Bacillus wakoensis JCM 9140T, Bacillus akibai JCM 9157T, and Bacillus hemicellulosilyticus JCM 9152T.</title>
        <authorList>
            <person name="Yuki M."/>
            <person name="Oshima K."/>
            <person name="Suda W."/>
            <person name="Oshida Y."/>
            <person name="Kitamura K."/>
            <person name="Iida T."/>
            <person name="Hattori M."/>
            <person name="Ohkuma M."/>
        </authorList>
    </citation>
    <scope>NUCLEOTIDE SEQUENCE [LARGE SCALE GENOMIC DNA]</scope>
    <source>
        <strain evidence="2 3">JCM 9157</strain>
    </source>
</reference>
<dbReference type="PROSITE" id="PS51257">
    <property type="entry name" value="PROKAR_LIPOPROTEIN"/>
    <property type="match status" value="1"/>
</dbReference>
<dbReference type="EMBL" id="BAUV01000030">
    <property type="protein sequence ID" value="GAE36209.1"/>
    <property type="molecule type" value="Genomic_DNA"/>
</dbReference>
<protein>
    <recommendedName>
        <fullName evidence="4">Lipoprotein</fullName>
    </recommendedName>
</protein>
<comment type="caution">
    <text evidence="2">The sequence shown here is derived from an EMBL/GenBank/DDBJ whole genome shotgun (WGS) entry which is preliminary data.</text>
</comment>
<dbReference type="eggNOG" id="ENOG5032TUU">
    <property type="taxonomic scope" value="Bacteria"/>
</dbReference>
<sequence>MRKIIVTFLILFIAGCSFYSDQEMETIQQIDRELNLILTSTEFIRSSNPYDYVQGHPDKFDYIVSQKDITLNHFLNKFLSSHSNGLEEYIMATVCVEILGAKNPVTEWSTGREWYEKYSSGNL</sequence>
<gene>
    <name evidence="2" type="ORF">JCM9157_3366</name>
</gene>
<dbReference type="Proteomes" id="UP000018896">
    <property type="component" value="Unassembled WGS sequence"/>
</dbReference>
<proteinExistence type="predicted"/>
<dbReference type="OrthoDB" id="2627679at2"/>
<evidence type="ECO:0000313" key="3">
    <source>
        <dbReference type="Proteomes" id="UP000018896"/>
    </source>
</evidence>
<accession>W4QY06</accession>
<evidence type="ECO:0008006" key="4">
    <source>
        <dbReference type="Google" id="ProtNLM"/>
    </source>
</evidence>
<dbReference type="STRING" id="1236973.JCM9157_3366"/>
<feature type="signal peptide" evidence="1">
    <location>
        <begin position="1"/>
        <end position="19"/>
    </location>
</feature>
<evidence type="ECO:0000256" key="1">
    <source>
        <dbReference type="SAM" id="SignalP"/>
    </source>
</evidence>
<keyword evidence="1" id="KW-0732">Signal</keyword>
<dbReference type="AlphaFoldDB" id="W4QY06"/>
<evidence type="ECO:0000313" key="2">
    <source>
        <dbReference type="EMBL" id="GAE36209.1"/>
    </source>
</evidence>
<organism evidence="2 3">
    <name type="scientific">Halalkalibacter akibai (strain ATCC 43226 / DSM 21942 / CIP 109018 / JCM 9157 / 1139)</name>
    <name type="common">Bacillus akibai</name>
    <dbReference type="NCBI Taxonomy" id="1236973"/>
    <lineage>
        <taxon>Bacteria</taxon>
        <taxon>Bacillati</taxon>
        <taxon>Bacillota</taxon>
        <taxon>Bacilli</taxon>
        <taxon>Bacillales</taxon>
        <taxon>Bacillaceae</taxon>
        <taxon>Halalkalibacter</taxon>
    </lineage>
</organism>
<name>W4QY06_HALA3</name>
<dbReference type="RefSeq" id="WP_148296892.1">
    <property type="nucleotide sequence ID" value="NZ_BAUV01000030.1"/>
</dbReference>